<accession>A0A5P1FV95</accession>
<keyword evidence="2" id="KW-1185">Reference proteome</keyword>
<protein>
    <submittedName>
        <fullName evidence="1">Uncharacterized protein</fullName>
    </submittedName>
</protein>
<dbReference type="Gramene" id="ONK81613">
    <property type="protein sequence ID" value="ONK81613"/>
    <property type="gene ID" value="A4U43_C01F31110"/>
</dbReference>
<dbReference type="AlphaFoldDB" id="A0A5P1FV95"/>
<evidence type="ECO:0000313" key="1">
    <source>
        <dbReference type="EMBL" id="ONK81613.1"/>
    </source>
</evidence>
<gene>
    <name evidence="1" type="ORF">A4U43_C01F31110</name>
</gene>
<evidence type="ECO:0000313" key="2">
    <source>
        <dbReference type="Proteomes" id="UP000243459"/>
    </source>
</evidence>
<dbReference type="EMBL" id="CM007381">
    <property type="protein sequence ID" value="ONK81613.1"/>
    <property type="molecule type" value="Genomic_DNA"/>
</dbReference>
<organism evidence="1 2">
    <name type="scientific">Asparagus officinalis</name>
    <name type="common">Garden asparagus</name>
    <dbReference type="NCBI Taxonomy" id="4686"/>
    <lineage>
        <taxon>Eukaryota</taxon>
        <taxon>Viridiplantae</taxon>
        <taxon>Streptophyta</taxon>
        <taxon>Embryophyta</taxon>
        <taxon>Tracheophyta</taxon>
        <taxon>Spermatophyta</taxon>
        <taxon>Magnoliopsida</taxon>
        <taxon>Liliopsida</taxon>
        <taxon>Asparagales</taxon>
        <taxon>Asparagaceae</taxon>
        <taxon>Asparagoideae</taxon>
        <taxon>Asparagus</taxon>
    </lineage>
</organism>
<proteinExistence type="predicted"/>
<reference evidence="2" key="1">
    <citation type="journal article" date="2017" name="Nat. Commun.">
        <title>The asparagus genome sheds light on the origin and evolution of a young Y chromosome.</title>
        <authorList>
            <person name="Harkess A."/>
            <person name="Zhou J."/>
            <person name="Xu C."/>
            <person name="Bowers J.E."/>
            <person name="Van der Hulst R."/>
            <person name="Ayyampalayam S."/>
            <person name="Mercati F."/>
            <person name="Riccardi P."/>
            <person name="McKain M.R."/>
            <person name="Kakrana A."/>
            <person name="Tang H."/>
            <person name="Ray J."/>
            <person name="Groenendijk J."/>
            <person name="Arikit S."/>
            <person name="Mathioni S.M."/>
            <person name="Nakano M."/>
            <person name="Shan H."/>
            <person name="Telgmann-Rauber A."/>
            <person name="Kanno A."/>
            <person name="Yue Z."/>
            <person name="Chen H."/>
            <person name="Li W."/>
            <person name="Chen Y."/>
            <person name="Xu X."/>
            <person name="Zhang Y."/>
            <person name="Luo S."/>
            <person name="Chen H."/>
            <person name="Gao J."/>
            <person name="Mao Z."/>
            <person name="Pires J.C."/>
            <person name="Luo M."/>
            <person name="Kudrna D."/>
            <person name="Wing R.A."/>
            <person name="Meyers B.C."/>
            <person name="Yi K."/>
            <person name="Kong H."/>
            <person name="Lavrijsen P."/>
            <person name="Sunseri F."/>
            <person name="Falavigna A."/>
            <person name="Ye Y."/>
            <person name="Leebens-Mack J.H."/>
            <person name="Chen G."/>
        </authorList>
    </citation>
    <scope>NUCLEOTIDE SEQUENCE [LARGE SCALE GENOMIC DNA]</scope>
    <source>
        <strain evidence="2">cv. DH0086</strain>
    </source>
</reference>
<dbReference type="Proteomes" id="UP000243459">
    <property type="component" value="Chromosome 1"/>
</dbReference>
<name>A0A5P1FV95_ASPOF</name>
<sequence length="81" mass="8595">MSTSDSDTEPDPSPVPQSITVAGAERIAAAVAAAMPPPCGGGYSRGSNLRACMRSRDSTSTHHNRYEEEVEKALRQMCGLE</sequence>